<evidence type="ECO:0000256" key="4">
    <source>
        <dbReference type="ARBA" id="ARBA00022692"/>
    </source>
</evidence>
<dbReference type="Gene3D" id="1.20.1560.10">
    <property type="entry name" value="ABC transporter type 1, transmembrane domain"/>
    <property type="match status" value="1"/>
</dbReference>
<dbReference type="GO" id="GO:0043213">
    <property type="term" value="P:bacteriocin transport"/>
    <property type="evidence" value="ECO:0007669"/>
    <property type="project" value="UniProtKB-KW"/>
</dbReference>
<proteinExistence type="predicted"/>
<feature type="transmembrane region" description="Helical" evidence="11">
    <location>
        <begin position="374"/>
        <end position="399"/>
    </location>
</feature>
<evidence type="ECO:0000256" key="6">
    <source>
        <dbReference type="ARBA" id="ARBA00022840"/>
    </source>
</evidence>
<accession>W0FR93</accession>
<dbReference type="InterPro" id="IPR036640">
    <property type="entry name" value="ABC1_TM_sf"/>
</dbReference>
<dbReference type="Pfam" id="PF03412">
    <property type="entry name" value="Peptidase_C39"/>
    <property type="match status" value="1"/>
</dbReference>
<dbReference type="InterPro" id="IPR022514">
    <property type="entry name" value="NHPM_micro_ABC1"/>
</dbReference>
<evidence type="ECO:0000259" key="14">
    <source>
        <dbReference type="PROSITE" id="PS50990"/>
    </source>
</evidence>
<protein>
    <submittedName>
        <fullName evidence="15">ABC transporter-like protein</fullName>
    </submittedName>
</protein>
<dbReference type="Pfam" id="PF00005">
    <property type="entry name" value="ABC_tran"/>
    <property type="match status" value="1"/>
</dbReference>
<dbReference type="InterPro" id="IPR039421">
    <property type="entry name" value="Type_1_exporter"/>
</dbReference>
<dbReference type="PROSITE" id="PS50929">
    <property type="entry name" value="ABC_TM1F"/>
    <property type="match status" value="1"/>
</dbReference>
<evidence type="ECO:0000259" key="12">
    <source>
        <dbReference type="PROSITE" id="PS50893"/>
    </source>
</evidence>
<dbReference type="PROSITE" id="PS50893">
    <property type="entry name" value="ABC_TRANSPORTER_2"/>
    <property type="match status" value="1"/>
</dbReference>
<dbReference type="GO" id="GO:0005524">
    <property type="term" value="F:ATP binding"/>
    <property type="evidence" value="ECO:0007669"/>
    <property type="project" value="UniProtKB-KW"/>
</dbReference>
<dbReference type="PROSITE" id="PS50990">
    <property type="entry name" value="PEPTIDASE_C39"/>
    <property type="match status" value="1"/>
</dbReference>
<keyword evidence="5" id="KW-0547">Nucleotide-binding</keyword>
<dbReference type="InterPro" id="IPR003593">
    <property type="entry name" value="AAA+_ATPase"/>
</dbReference>
<dbReference type="Gene3D" id="3.90.70.10">
    <property type="entry name" value="Cysteine proteinases"/>
    <property type="match status" value="1"/>
</dbReference>
<evidence type="ECO:0000256" key="10">
    <source>
        <dbReference type="ARBA" id="ARBA00043264"/>
    </source>
</evidence>
<keyword evidence="6" id="KW-0067">ATP-binding</keyword>
<feature type="domain" description="ABC transporter" evidence="12">
    <location>
        <begin position="477"/>
        <end position="710"/>
    </location>
</feature>
<evidence type="ECO:0000256" key="11">
    <source>
        <dbReference type="SAM" id="Phobius"/>
    </source>
</evidence>
<feature type="transmembrane region" description="Helical" evidence="11">
    <location>
        <begin position="289"/>
        <end position="309"/>
    </location>
</feature>
<dbReference type="GO" id="GO:0015031">
    <property type="term" value="P:protein transport"/>
    <property type="evidence" value="ECO:0007669"/>
    <property type="project" value="UniProtKB-KW"/>
</dbReference>
<dbReference type="SUPFAM" id="SSF52540">
    <property type="entry name" value="P-loop containing nucleoside triphosphate hydrolases"/>
    <property type="match status" value="1"/>
</dbReference>
<evidence type="ECO:0000256" key="9">
    <source>
        <dbReference type="ARBA" id="ARBA00023136"/>
    </source>
</evidence>
<dbReference type="GO" id="GO:0034040">
    <property type="term" value="F:ATPase-coupled lipid transmembrane transporter activity"/>
    <property type="evidence" value="ECO:0007669"/>
    <property type="project" value="TreeGrafter"/>
</dbReference>
<feature type="transmembrane region" description="Helical" evidence="11">
    <location>
        <begin position="259"/>
        <end position="283"/>
    </location>
</feature>
<keyword evidence="10" id="KW-0080">Bacteriocin transport</keyword>
<dbReference type="SMART" id="SM00382">
    <property type="entry name" value="AAA"/>
    <property type="match status" value="1"/>
</dbReference>
<dbReference type="EMBL" id="KC246863">
    <property type="protein sequence ID" value="AHF26024.1"/>
    <property type="molecule type" value="Genomic_DNA"/>
</dbReference>
<dbReference type="NCBIfam" id="TIGR03796">
    <property type="entry name" value="NHLM_micro_ABC1"/>
    <property type="match status" value="1"/>
</dbReference>
<evidence type="ECO:0000256" key="2">
    <source>
        <dbReference type="ARBA" id="ARBA00022448"/>
    </source>
</evidence>
<feature type="domain" description="ABC transmembrane type-1" evidence="13">
    <location>
        <begin position="153"/>
        <end position="434"/>
    </location>
</feature>
<keyword evidence="9 11" id="KW-0472">Membrane</keyword>
<dbReference type="GO" id="GO:0016887">
    <property type="term" value="F:ATP hydrolysis activity"/>
    <property type="evidence" value="ECO:0007669"/>
    <property type="project" value="InterPro"/>
</dbReference>
<dbReference type="InterPro" id="IPR005074">
    <property type="entry name" value="Peptidase_C39"/>
</dbReference>
<dbReference type="Gene3D" id="3.40.50.300">
    <property type="entry name" value="P-loop containing nucleotide triphosphate hydrolases"/>
    <property type="match status" value="1"/>
</dbReference>
<evidence type="ECO:0000256" key="3">
    <source>
        <dbReference type="ARBA" id="ARBA00022475"/>
    </source>
</evidence>
<dbReference type="InterPro" id="IPR027417">
    <property type="entry name" value="P-loop_NTPase"/>
</dbReference>
<keyword evidence="2" id="KW-0813">Transport</keyword>
<keyword evidence="4 11" id="KW-0812">Transmembrane</keyword>
<keyword evidence="7" id="KW-0653">Protein transport</keyword>
<dbReference type="GO" id="GO:0006508">
    <property type="term" value="P:proteolysis"/>
    <property type="evidence" value="ECO:0007669"/>
    <property type="project" value="InterPro"/>
</dbReference>
<evidence type="ECO:0000256" key="1">
    <source>
        <dbReference type="ARBA" id="ARBA00004651"/>
    </source>
</evidence>
<dbReference type="InterPro" id="IPR017871">
    <property type="entry name" value="ABC_transporter-like_CS"/>
</dbReference>
<dbReference type="GO" id="GO:0005886">
    <property type="term" value="C:plasma membrane"/>
    <property type="evidence" value="ECO:0007669"/>
    <property type="project" value="UniProtKB-SubCell"/>
</dbReference>
<name>W0FR93_9BACT</name>
<organism evidence="15">
    <name type="scientific">uncultured bacterium Contigcl_1738</name>
    <dbReference type="NCBI Taxonomy" id="1393655"/>
    <lineage>
        <taxon>Bacteria</taxon>
        <taxon>environmental samples</taxon>
    </lineage>
</organism>
<dbReference type="Pfam" id="PF00664">
    <property type="entry name" value="ABC_membrane"/>
    <property type="match status" value="1"/>
</dbReference>
<dbReference type="PANTHER" id="PTHR24221">
    <property type="entry name" value="ATP-BINDING CASSETTE SUB-FAMILY B"/>
    <property type="match status" value="1"/>
</dbReference>
<comment type="subcellular location">
    <subcellularLocation>
        <location evidence="1">Cell membrane</location>
        <topology evidence="1">Multi-pass membrane protein</topology>
    </subcellularLocation>
</comment>
<dbReference type="FunFam" id="3.40.50.300:FF:000299">
    <property type="entry name" value="ABC transporter ATP-binding protein/permease"/>
    <property type="match status" value="1"/>
</dbReference>
<reference evidence="15" key="1">
    <citation type="journal article" date="2013" name="PLoS ONE">
        <title>Metagenomic insights into the carbohydrate-active enzymes carried by the microorganisms adhering to solid digesta in the rumen of cows.</title>
        <authorList>
            <person name="Wang L."/>
            <person name="Hatem A."/>
            <person name="Catalyurek U.V."/>
            <person name="Morrison M."/>
            <person name="Yu Z."/>
        </authorList>
    </citation>
    <scope>NUCLEOTIDE SEQUENCE</scope>
</reference>
<dbReference type="PROSITE" id="PS00211">
    <property type="entry name" value="ABC_TRANSPORTER_1"/>
    <property type="match status" value="1"/>
</dbReference>
<dbReference type="GO" id="GO:0140359">
    <property type="term" value="F:ABC-type transporter activity"/>
    <property type="evidence" value="ECO:0007669"/>
    <property type="project" value="InterPro"/>
</dbReference>
<dbReference type="AlphaFoldDB" id="W0FR93"/>
<evidence type="ECO:0000313" key="15">
    <source>
        <dbReference type="EMBL" id="AHF26024.1"/>
    </source>
</evidence>
<dbReference type="InterPro" id="IPR003439">
    <property type="entry name" value="ABC_transporter-like_ATP-bd"/>
</dbReference>
<dbReference type="CDD" id="cd18569">
    <property type="entry name" value="ABC_6TM_NHLM_bacteriocin"/>
    <property type="match status" value="1"/>
</dbReference>
<feature type="transmembrane region" description="Helical" evidence="11">
    <location>
        <begin position="188"/>
        <end position="215"/>
    </location>
</feature>
<dbReference type="SUPFAM" id="SSF90123">
    <property type="entry name" value="ABC transporter transmembrane region"/>
    <property type="match status" value="1"/>
</dbReference>
<keyword evidence="3" id="KW-1003">Cell membrane</keyword>
<dbReference type="GO" id="GO:0008233">
    <property type="term" value="F:peptidase activity"/>
    <property type="evidence" value="ECO:0007669"/>
    <property type="project" value="InterPro"/>
</dbReference>
<dbReference type="InterPro" id="IPR011527">
    <property type="entry name" value="ABC1_TM_dom"/>
</dbReference>
<evidence type="ECO:0000256" key="5">
    <source>
        <dbReference type="ARBA" id="ARBA00022741"/>
    </source>
</evidence>
<evidence type="ECO:0000256" key="8">
    <source>
        <dbReference type="ARBA" id="ARBA00022989"/>
    </source>
</evidence>
<dbReference type="PANTHER" id="PTHR24221:SF654">
    <property type="entry name" value="ATP-BINDING CASSETTE SUB-FAMILY B MEMBER 6"/>
    <property type="match status" value="1"/>
</dbReference>
<evidence type="ECO:0000259" key="13">
    <source>
        <dbReference type="PROSITE" id="PS50929"/>
    </source>
</evidence>
<keyword evidence="8 11" id="KW-1133">Transmembrane helix</keyword>
<feature type="domain" description="Peptidase C39" evidence="14">
    <location>
        <begin position="2"/>
        <end position="122"/>
    </location>
</feature>
<feature type="transmembrane region" description="Helical" evidence="11">
    <location>
        <begin position="144"/>
        <end position="168"/>
    </location>
</feature>
<sequence>MQMEALECGAACLTMILAYYGRWVPLEQVRADCGVSRDGSKASNVLAAARSYGLAAKGMSFSVKALAKRAPYPCIIFWNFNHFVVLRGIRGKYAYLNDPARGQVRVPLVDFEKSFTGIALVFAPTEAFEKGGEAPSGFKSSLSYIAGTGSAIAFVMATAAISSLLGIFNTSLSRVFLDHVLSGDNPEWLLPLTAVMALIAVLLTIVNVLNAVYLVNIQGKLAVVSSSRFMRHLLHLPMGFYAQRMVGDLQQRQAANETIAFSLIGQLAPVLINSVMLLLYLAIMVRYSLVLTLVGIVTVALNALVARYISSKRVNVARSVVTDSGKLYAVTVAGVEMIETIKAAGAENGYFQRWAGYQANVTDGSARMTAINEYLGAVPTVLSQLGNISVLLVGIWLIVARGFTPGALLAFQGFLGSFMAPVTQLIGLGQTVQEMQTQVERVEDVMRYESDVPEDSSEEEEIEAASAFGREKLRGAVDLKKVTFGYSPLDKPLIEDFDLHLEPGQWVALVGSSGCGKSTIAKLVSGLYKPWSGEVRFDGTPLEEIPRSVFRGSLAVVDQDIVTFDDTVGQNVKLWDKSIEDYEVIMACRDADVHQVVAEREGGYESRILPGGRNFSGGQLQRLEIARVLAQDPTVIILDEATSALDAQTEAEVIRRIRNREITCIVVAHRLSTIRDCDEIIVLDQGKVLERGTHDELLANDGAYAELVRSD</sequence>
<evidence type="ECO:0000256" key="7">
    <source>
        <dbReference type="ARBA" id="ARBA00022927"/>
    </source>
</evidence>